<feature type="non-terminal residue" evidence="4">
    <location>
        <position position="188"/>
    </location>
</feature>
<proteinExistence type="predicted"/>
<dbReference type="GeneID" id="18841878"/>
<dbReference type="AlphaFoldDB" id="R7SV19"/>
<accession>R7SV19</accession>
<dbReference type="Pfam" id="PF13359">
    <property type="entry name" value="DDE_Tnp_4"/>
    <property type="match status" value="1"/>
</dbReference>
<dbReference type="InterPro" id="IPR027806">
    <property type="entry name" value="HARBI1_dom"/>
</dbReference>
<evidence type="ECO:0000313" key="4">
    <source>
        <dbReference type="EMBL" id="EJF59916.1"/>
    </source>
</evidence>
<evidence type="ECO:0000313" key="5">
    <source>
        <dbReference type="Proteomes" id="UP000053319"/>
    </source>
</evidence>
<dbReference type="RefSeq" id="XP_007367379.1">
    <property type="nucleotide sequence ID" value="XM_007367317.1"/>
</dbReference>
<keyword evidence="2" id="KW-0479">Metal-binding</keyword>
<evidence type="ECO:0000259" key="3">
    <source>
        <dbReference type="Pfam" id="PF13359"/>
    </source>
</evidence>
<dbReference type="GO" id="GO:0046872">
    <property type="term" value="F:metal ion binding"/>
    <property type="evidence" value="ECO:0007669"/>
    <property type="project" value="UniProtKB-KW"/>
</dbReference>
<organism evidence="4 5">
    <name type="scientific">Dichomitus squalens (strain LYAD-421)</name>
    <name type="common">Western red white-rot fungus</name>
    <dbReference type="NCBI Taxonomy" id="732165"/>
    <lineage>
        <taxon>Eukaryota</taxon>
        <taxon>Fungi</taxon>
        <taxon>Dikarya</taxon>
        <taxon>Basidiomycota</taxon>
        <taxon>Agaricomycotina</taxon>
        <taxon>Agaricomycetes</taxon>
        <taxon>Polyporales</taxon>
        <taxon>Polyporaceae</taxon>
        <taxon>Dichomitus</taxon>
    </lineage>
</organism>
<evidence type="ECO:0000256" key="1">
    <source>
        <dbReference type="ARBA" id="ARBA00001968"/>
    </source>
</evidence>
<name>R7SV19_DICSQ</name>
<gene>
    <name evidence="4" type="ORF">DICSQDRAFT_40900</name>
</gene>
<dbReference type="Proteomes" id="UP000053319">
    <property type="component" value="Unassembled WGS sequence"/>
</dbReference>
<sequence>RLSRDTFDRLVALLGCNPIFVSTGRRPQRHVKYQLGAFLFRYGRLGTDSLDVAQKLGVGHGTVVLYCKRVTRAIRELRSQYLQWPTKAQREAIASAIEDKSGFPKCVGSCDGSLIRFCEEPIVDGHVYVSQKKSYSTNIQTTVDHTGRFTSYDLGWPGSVPDSCIFRNSHIWSHRHLYFSEGEYIFVD</sequence>
<dbReference type="KEGG" id="dsq:DICSQDRAFT_40900"/>
<protein>
    <recommendedName>
        <fullName evidence="3">DDE Tnp4 domain-containing protein</fullName>
    </recommendedName>
</protein>
<reference evidence="4 5" key="1">
    <citation type="journal article" date="2012" name="Science">
        <title>The Paleozoic origin of enzymatic lignin decomposition reconstructed from 31 fungal genomes.</title>
        <authorList>
            <person name="Floudas D."/>
            <person name="Binder M."/>
            <person name="Riley R."/>
            <person name="Barry K."/>
            <person name="Blanchette R.A."/>
            <person name="Henrissat B."/>
            <person name="Martinez A.T."/>
            <person name="Otillar R."/>
            <person name="Spatafora J.W."/>
            <person name="Yadav J.S."/>
            <person name="Aerts A."/>
            <person name="Benoit I."/>
            <person name="Boyd A."/>
            <person name="Carlson A."/>
            <person name="Copeland A."/>
            <person name="Coutinho P.M."/>
            <person name="de Vries R.P."/>
            <person name="Ferreira P."/>
            <person name="Findley K."/>
            <person name="Foster B."/>
            <person name="Gaskell J."/>
            <person name="Glotzer D."/>
            <person name="Gorecki P."/>
            <person name="Heitman J."/>
            <person name="Hesse C."/>
            <person name="Hori C."/>
            <person name="Igarashi K."/>
            <person name="Jurgens J.A."/>
            <person name="Kallen N."/>
            <person name="Kersten P."/>
            <person name="Kohler A."/>
            <person name="Kuees U."/>
            <person name="Kumar T.K.A."/>
            <person name="Kuo A."/>
            <person name="LaButti K."/>
            <person name="Larrondo L.F."/>
            <person name="Lindquist E."/>
            <person name="Ling A."/>
            <person name="Lombard V."/>
            <person name="Lucas S."/>
            <person name="Lundell T."/>
            <person name="Martin R."/>
            <person name="McLaughlin D.J."/>
            <person name="Morgenstern I."/>
            <person name="Morin E."/>
            <person name="Murat C."/>
            <person name="Nagy L.G."/>
            <person name="Nolan M."/>
            <person name="Ohm R.A."/>
            <person name="Patyshakuliyeva A."/>
            <person name="Rokas A."/>
            <person name="Ruiz-Duenas F.J."/>
            <person name="Sabat G."/>
            <person name="Salamov A."/>
            <person name="Samejima M."/>
            <person name="Schmutz J."/>
            <person name="Slot J.C."/>
            <person name="St John F."/>
            <person name="Stenlid J."/>
            <person name="Sun H."/>
            <person name="Sun S."/>
            <person name="Syed K."/>
            <person name="Tsang A."/>
            <person name="Wiebenga A."/>
            <person name="Young D."/>
            <person name="Pisabarro A."/>
            <person name="Eastwood D.C."/>
            <person name="Martin F."/>
            <person name="Cullen D."/>
            <person name="Grigoriev I.V."/>
            <person name="Hibbett D.S."/>
        </authorList>
    </citation>
    <scope>NUCLEOTIDE SEQUENCE [LARGE SCALE GENOMIC DNA]</scope>
    <source>
        <strain evidence="4 5">LYAD-421 SS1</strain>
    </source>
</reference>
<feature type="domain" description="DDE Tnp4" evidence="3">
    <location>
        <begin position="111"/>
        <end position="188"/>
    </location>
</feature>
<evidence type="ECO:0000256" key="2">
    <source>
        <dbReference type="ARBA" id="ARBA00022723"/>
    </source>
</evidence>
<dbReference type="HOGENOM" id="CLU_018552_2_4_1"/>
<comment type="cofactor">
    <cofactor evidence="1">
        <name>a divalent metal cation</name>
        <dbReference type="ChEBI" id="CHEBI:60240"/>
    </cofactor>
</comment>
<feature type="non-terminal residue" evidence="4">
    <location>
        <position position="1"/>
    </location>
</feature>
<dbReference type="EMBL" id="JH719420">
    <property type="protein sequence ID" value="EJF59916.1"/>
    <property type="molecule type" value="Genomic_DNA"/>
</dbReference>